<dbReference type="PANTHER" id="PTHR34094">
    <property type="match status" value="1"/>
</dbReference>
<sequence>MSRAASLLQKSFPLFTVKLLRRSISTTTKRIAAKAQKWELKVQPFWFLNILVERCNINVLPFDPVENPNADRLTFNLNAKTDFNEDDFHLECNEHEKLIKFSQKATDLNYVTNLIVKTPPGFNLDINSKGRSDVYVSALECDVLTVKAKTGNITLNHIKGTQITAETGLGDIQSNKLLQGNLALQTEKGEISLKQIQSCSAEISNRCGSLIVQDVYTDQLSANCDDGSIQFKSLHGDCHVKADGSIDIGTAEGRLDAVSTCGNIDVHIAEHQNVKLNCLKGDIALSVAPGLNATLQLKGNCVDVECDANNKEKDESQTFKGDLGHGGPIIEANATKGNITMKTSSWMNRIVKFRTKT</sequence>
<dbReference type="EMBL" id="LR787015">
    <property type="protein sequence ID" value="CAB3262877.1"/>
    <property type="molecule type" value="mRNA"/>
</dbReference>
<feature type="domain" description="DUF4097" evidence="1">
    <location>
        <begin position="129"/>
        <end position="341"/>
    </location>
</feature>
<dbReference type="InterPro" id="IPR025164">
    <property type="entry name" value="Toastrack_DUF4097"/>
</dbReference>
<evidence type="ECO:0000313" key="2">
    <source>
        <dbReference type="EMBL" id="CAB3262877.1"/>
    </source>
</evidence>
<protein>
    <submittedName>
        <fullName evidence="2">Uncharacterized protein LOC100184533</fullName>
    </submittedName>
</protein>
<evidence type="ECO:0000259" key="1">
    <source>
        <dbReference type="Pfam" id="PF13349"/>
    </source>
</evidence>
<reference evidence="2" key="1">
    <citation type="submission" date="2020-04" db="EMBL/GenBank/DDBJ databases">
        <authorList>
            <person name="Neveu A P."/>
        </authorList>
    </citation>
    <scope>NUCLEOTIDE SEQUENCE</scope>
    <source>
        <tissue evidence="2">Whole embryo</tissue>
    </source>
</reference>
<dbReference type="PANTHER" id="PTHR34094:SF1">
    <property type="entry name" value="PROTEIN FAM185A"/>
    <property type="match status" value="1"/>
</dbReference>
<accession>A0A6F9DHE6</accession>
<name>A0A6F9DHE6_9ASCI</name>
<dbReference type="Pfam" id="PF13349">
    <property type="entry name" value="DUF4097"/>
    <property type="match status" value="1"/>
</dbReference>
<proteinExistence type="evidence at transcript level"/>
<organism evidence="2">
    <name type="scientific">Phallusia mammillata</name>
    <dbReference type="NCBI Taxonomy" id="59560"/>
    <lineage>
        <taxon>Eukaryota</taxon>
        <taxon>Metazoa</taxon>
        <taxon>Chordata</taxon>
        <taxon>Tunicata</taxon>
        <taxon>Ascidiacea</taxon>
        <taxon>Phlebobranchia</taxon>
        <taxon>Ascidiidae</taxon>
        <taxon>Phallusia</taxon>
    </lineage>
</organism>
<gene>
    <name evidence="2" type="primary">LOC100184533</name>
</gene>
<dbReference type="AlphaFoldDB" id="A0A6F9DHE6"/>